<dbReference type="EMBL" id="ML737948">
    <property type="protein sequence ID" value="KAE8357899.1"/>
    <property type="molecule type" value="Genomic_DNA"/>
</dbReference>
<feature type="compositionally biased region" description="Polar residues" evidence="4">
    <location>
        <begin position="727"/>
        <end position="750"/>
    </location>
</feature>
<evidence type="ECO:0000256" key="1">
    <source>
        <dbReference type="ARBA" id="ARBA00022669"/>
    </source>
</evidence>
<keyword evidence="3" id="KW-0843">Virulence</keyword>
<feature type="region of interest" description="Disordered" evidence="4">
    <location>
        <begin position="105"/>
        <end position="184"/>
    </location>
</feature>
<dbReference type="Pfam" id="PF01476">
    <property type="entry name" value="LysM"/>
    <property type="match status" value="4"/>
</dbReference>
<sequence length="756" mass="80919">MAPFQLTLSLLLTVITSSANAVSTTWETHPSHPTLPGTAPNCNKWYTAKKGDDCSTVQRDYGISADDFFRWNPSVSKDCKKNFWVDTSYCVGLGLAITTGTPTPTVTTSVGGSLTTTSIPTTKTTPITSTPSGDGTSISAGSSSPTTKATYTFNHPTTTWTPSPPPRETAWPPTKTQPGQPTSCTRWHEVMIGDTCDTITSRYSSWITKEDLLEWNPGLQEDCNSPLVGYFLCVIVRPTDYIITYPTGSTPLVIPTPTPYTPPPPVCPNTTDTELVPSPTQSGMPSKCQLYYHATAGDSCSKILSQYNMPEKLLHEWNPALGPDCKGLLPDYYYCLLPSGFVPMPLTVTTAPAPTQTGIASNCKAWYRRNQSETCSDIVRSFGTFSEEDFKAWNPAVGQKCARLIDGNWYCVAVPGTPSTRTAPVPAFPTSVPRQPNVIKNCTQWWHVSELLTALSSDDDCYNVARKNGITMDDFLAWNPDVRSGQYDCKVLPIDHEVCVGIRPKPPIPGCTPITTNTTTSSNMTLYPPTRTSWHRTLTTTTLVTQCEDPSSSTFATATITTTRLVTQPPPPTTAPPNTTFTTARSAPTQGTDSSSPGSGKSPVDYSTLPPLSSPSSSCPFTNSSMTSIGPSTKSPVDSSSGPITRPTQGHGTTVTGSPPPEAEASSTMTVTTTITTQCSSSSTTTSMVNTSSPDDTTVVTATMTTRCSTSSASGTSEPDYTEIETRTMTTRCSTSGAKTSQSQTANEPSMTIMHG</sequence>
<evidence type="ECO:0000256" key="2">
    <source>
        <dbReference type="ARBA" id="ARBA00022729"/>
    </source>
</evidence>
<dbReference type="Gene3D" id="3.10.350.10">
    <property type="entry name" value="LysM domain"/>
    <property type="match status" value="5"/>
</dbReference>
<evidence type="ECO:0000259" key="6">
    <source>
        <dbReference type="PROSITE" id="PS51782"/>
    </source>
</evidence>
<dbReference type="AlphaFoldDB" id="A0A5N6ZM44"/>
<feature type="compositionally biased region" description="Low complexity" evidence="4">
    <location>
        <begin position="105"/>
        <end position="132"/>
    </location>
</feature>
<evidence type="ECO:0000256" key="3">
    <source>
        <dbReference type="ARBA" id="ARBA00023026"/>
    </source>
</evidence>
<feature type="compositionally biased region" description="Polar residues" evidence="4">
    <location>
        <begin position="174"/>
        <end position="184"/>
    </location>
</feature>
<feature type="domain" description="LysM" evidence="6">
    <location>
        <begin position="365"/>
        <end position="412"/>
    </location>
</feature>
<dbReference type="Proteomes" id="UP000326268">
    <property type="component" value="Unassembled WGS sequence"/>
</dbReference>
<dbReference type="InterPro" id="IPR052210">
    <property type="entry name" value="LysM1-like"/>
</dbReference>
<reference evidence="7 8" key="1">
    <citation type="submission" date="2019-04" db="EMBL/GenBank/DDBJ databases">
        <title>Friends and foes A comparative genomics studyof 23 Aspergillus species from section Flavi.</title>
        <authorList>
            <consortium name="DOE Joint Genome Institute"/>
            <person name="Kjaerbolling I."/>
            <person name="Vesth T."/>
            <person name="Frisvad J.C."/>
            <person name="Nybo J.L."/>
            <person name="Theobald S."/>
            <person name="Kildgaard S."/>
            <person name="Isbrandt T."/>
            <person name="Kuo A."/>
            <person name="Sato A."/>
            <person name="Lyhne E.K."/>
            <person name="Kogle M.E."/>
            <person name="Wiebenga A."/>
            <person name="Kun R.S."/>
            <person name="Lubbers R.J."/>
            <person name="Makela M.R."/>
            <person name="Barry K."/>
            <person name="Chovatia M."/>
            <person name="Clum A."/>
            <person name="Daum C."/>
            <person name="Haridas S."/>
            <person name="He G."/>
            <person name="LaButti K."/>
            <person name="Lipzen A."/>
            <person name="Mondo S."/>
            <person name="Riley R."/>
            <person name="Salamov A."/>
            <person name="Simmons B.A."/>
            <person name="Magnuson J.K."/>
            <person name="Henrissat B."/>
            <person name="Mortensen U.H."/>
            <person name="Larsen T.O."/>
            <person name="Devries R.P."/>
            <person name="Grigoriev I.V."/>
            <person name="Machida M."/>
            <person name="Baker S.E."/>
            <person name="Andersen M.R."/>
        </authorList>
    </citation>
    <scope>NUCLEOTIDE SEQUENCE [LARGE SCALE GENOMIC DNA]</scope>
    <source>
        <strain evidence="7 8">CBS 763.97</strain>
    </source>
</reference>
<name>A0A5N6ZM44_9EURO</name>
<dbReference type="InterPro" id="IPR018392">
    <property type="entry name" value="LysM"/>
</dbReference>
<evidence type="ECO:0000313" key="7">
    <source>
        <dbReference type="EMBL" id="KAE8357899.1"/>
    </source>
</evidence>
<dbReference type="RefSeq" id="XP_031920980.1">
    <property type="nucleotide sequence ID" value="XM_032073641.1"/>
</dbReference>
<gene>
    <name evidence="7" type="ORF">BDV27DRAFT_164080</name>
</gene>
<feature type="chain" id="PRO_5024949870" description="LysM domain-containing protein" evidence="5">
    <location>
        <begin position="22"/>
        <end position="756"/>
    </location>
</feature>
<feature type="compositionally biased region" description="Polar residues" evidence="4">
    <location>
        <begin position="629"/>
        <end position="657"/>
    </location>
</feature>
<feature type="compositionally biased region" description="Polar residues" evidence="4">
    <location>
        <begin position="133"/>
        <end position="155"/>
    </location>
</feature>
<feature type="domain" description="LysM" evidence="6">
    <location>
        <begin position="290"/>
        <end position="336"/>
    </location>
</feature>
<dbReference type="SUPFAM" id="SSF54106">
    <property type="entry name" value="LysM domain"/>
    <property type="match status" value="3"/>
</dbReference>
<keyword evidence="1" id="KW-0147">Chitin-binding</keyword>
<feature type="signal peptide" evidence="5">
    <location>
        <begin position="1"/>
        <end position="21"/>
    </location>
</feature>
<dbReference type="OrthoDB" id="5985073at2759"/>
<dbReference type="SMART" id="SM00257">
    <property type="entry name" value="LysM"/>
    <property type="match status" value="4"/>
</dbReference>
<dbReference type="PROSITE" id="PS51782">
    <property type="entry name" value="LYSM"/>
    <property type="match status" value="4"/>
</dbReference>
<dbReference type="PANTHER" id="PTHR34997">
    <property type="entry name" value="AM15"/>
    <property type="match status" value="1"/>
</dbReference>
<feature type="domain" description="LysM" evidence="6">
    <location>
        <begin position="186"/>
        <end position="234"/>
    </location>
</feature>
<feature type="compositionally biased region" description="Low complexity" evidence="4">
    <location>
        <begin position="607"/>
        <end position="628"/>
    </location>
</feature>
<dbReference type="GO" id="GO:0008061">
    <property type="term" value="F:chitin binding"/>
    <property type="evidence" value="ECO:0007669"/>
    <property type="project" value="UniProtKB-KW"/>
</dbReference>
<feature type="region of interest" description="Disordered" evidence="4">
    <location>
        <begin position="560"/>
        <end position="756"/>
    </location>
</feature>
<feature type="compositionally biased region" description="Low complexity" evidence="4">
    <location>
        <begin position="666"/>
        <end position="714"/>
    </location>
</feature>
<protein>
    <recommendedName>
        <fullName evidence="6">LysM domain-containing protein</fullName>
    </recommendedName>
</protein>
<keyword evidence="8" id="KW-1185">Reference proteome</keyword>
<accession>A0A5N6ZM44</accession>
<keyword evidence="2 5" id="KW-0732">Signal</keyword>
<evidence type="ECO:0000256" key="5">
    <source>
        <dbReference type="SAM" id="SignalP"/>
    </source>
</evidence>
<evidence type="ECO:0000256" key="4">
    <source>
        <dbReference type="SAM" id="MobiDB-lite"/>
    </source>
</evidence>
<dbReference type="CDD" id="cd00118">
    <property type="entry name" value="LysM"/>
    <property type="match status" value="3"/>
</dbReference>
<evidence type="ECO:0000313" key="8">
    <source>
        <dbReference type="Proteomes" id="UP000326268"/>
    </source>
</evidence>
<dbReference type="PANTHER" id="PTHR34997:SF2">
    <property type="entry name" value="LYSM DOMAIN-CONTAINING PROTEIN-RELATED"/>
    <property type="match status" value="1"/>
</dbReference>
<dbReference type="InterPro" id="IPR036779">
    <property type="entry name" value="LysM_dom_sf"/>
</dbReference>
<dbReference type="GeneID" id="43658087"/>
<feature type="domain" description="LysM" evidence="6">
    <location>
        <begin position="44"/>
        <end position="91"/>
    </location>
</feature>
<feature type="compositionally biased region" description="Polar residues" evidence="4">
    <location>
        <begin position="584"/>
        <end position="599"/>
    </location>
</feature>
<organism evidence="7 8">
    <name type="scientific">Aspergillus caelatus</name>
    <dbReference type="NCBI Taxonomy" id="61420"/>
    <lineage>
        <taxon>Eukaryota</taxon>
        <taxon>Fungi</taxon>
        <taxon>Dikarya</taxon>
        <taxon>Ascomycota</taxon>
        <taxon>Pezizomycotina</taxon>
        <taxon>Eurotiomycetes</taxon>
        <taxon>Eurotiomycetidae</taxon>
        <taxon>Eurotiales</taxon>
        <taxon>Aspergillaceae</taxon>
        <taxon>Aspergillus</taxon>
        <taxon>Aspergillus subgen. Circumdati</taxon>
    </lineage>
</organism>
<proteinExistence type="predicted"/>